<dbReference type="KEGG" id="aalt:CC77DRAFT_1095163"/>
<organism evidence="1 2">
    <name type="scientific">Alternaria alternata</name>
    <name type="common">Alternaria rot fungus</name>
    <name type="synonym">Torula alternata</name>
    <dbReference type="NCBI Taxonomy" id="5599"/>
    <lineage>
        <taxon>Eukaryota</taxon>
        <taxon>Fungi</taxon>
        <taxon>Dikarya</taxon>
        <taxon>Ascomycota</taxon>
        <taxon>Pezizomycotina</taxon>
        <taxon>Dothideomycetes</taxon>
        <taxon>Pleosporomycetidae</taxon>
        <taxon>Pleosporales</taxon>
        <taxon>Pleosporineae</taxon>
        <taxon>Pleosporaceae</taxon>
        <taxon>Alternaria</taxon>
        <taxon>Alternaria sect. Alternaria</taxon>
        <taxon>Alternaria alternata complex</taxon>
    </lineage>
</organism>
<accession>A0A177DKG3</accession>
<gene>
    <name evidence="1" type="ORF">CC77DRAFT_1095163</name>
</gene>
<dbReference type="RefSeq" id="XP_018385714.1">
    <property type="nucleotide sequence ID" value="XM_018529778.1"/>
</dbReference>
<sequence>MSEDGIEKVNHFCPSCNLPIQMRNGDHPVERQSQKLGVYRDDENDIDREVETVGPDYESVQEFWKRQWIRTSGRLSPPTKWQPVRYEWERINQGSVLTADERSHLDRCSYFKPIRAPVWDSEKVLFEPPPIRLPHYMWRRIIGRTWGFWTWIVADISGLFSLEELLVQEFGSVSKFFTYVRR</sequence>
<keyword evidence="2" id="KW-1185">Reference proteome</keyword>
<name>A0A177DKG3_ALTAL</name>
<proteinExistence type="predicted"/>
<dbReference type="Proteomes" id="UP000077248">
    <property type="component" value="Unassembled WGS sequence"/>
</dbReference>
<dbReference type="GeneID" id="29115372"/>
<evidence type="ECO:0000313" key="2">
    <source>
        <dbReference type="Proteomes" id="UP000077248"/>
    </source>
</evidence>
<evidence type="ECO:0000313" key="1">
    <source>
        <dbReference type="EMBL" id="OAG20293.1"/>
    </source>
</evidence>
<protein>
    <submittedName>
        <fullName evidence="1">Uncharacterized protein</fullName>
    </submittedName>
</protein>
<reference evidence="1 2" key="1">
    <citation type="submission" date="2016-05" db="EMBL/GenBank/DDBJ databases">
        <title>Comparative analysis of secretome profiles of manganese(II)-oxidizing ascomycete fungi.</title>
        <authorList>
            <consortium name="DOE Joint Genome Institute"/>
            <person name="Zeiner C.A."/>
            <person name="Purvine S.O."/>
            <person name="Zink E.M."/>
            <person name="Wu S."/>
            <person name="Pasa-Tolic L."/>
            <person name="Chaput D.L."/>
            <person name="Haridas S."/>
            <person name="Grigoriev I.V."/>
            <person name="Santelli C.M."/>
            <person name="Hansel C.M."/>
        </authorList>
    </citation>
    <scope>NUCLEOTIDE SEQUENCE [LARGE SCALE GENOMIC DNA]</scope>
    <source>
        <strain evidence="1 2">SRC1lrK2f</strain>
    </source>
</reference>
<dbReference type="AlphaFoldDB" id="A0A177DKG3"/>
<dbReference type="VEuPathDB" id="FungiDB:CC77DRAFT_1095163"/>
<dbReference type="EMBL" id="KV441479">
    <property type="protein sequence ID" value="OAG20293.1"/>
    <property type="molecule type" value="Genomic_DNA"/>
</dbReference>